<evidence type="ECO:0000313" key="6">
    <source>
        <dbReference type="Proteomes" id="UP001178507"/>
    </source>
</evidence>
<dbReference type="InterPro" id="IPR004344">
    <property type="entry name" value="TTL/TTLL_fam"/>
</dbReference>
<dbReference type="SUPFAM" id="SSF56059">
    <property type="entry name" value="Glutathione synthetase ATP-binding domain-like"/>
    <property type="match status" value="1"/>
</dbReference>
<dbReference type="InterPro" id="IPR001656">
    <property type="entry name" value="PsdUridine_synth_TruD"/>
</dbReference>
<dbReference type="InterPro" id="IPR011760">
    <property type="entry name" value="PsdUridine_synth_TruD_insert"/>
</dbReference>
<dbReference type="PROSITE" id="PS50984">
    <property type="entry name" value="TRUD"/>
    <property type="match status" value="1"/>
</dbReference>
<evidence type="ECO:0000256" key="1">
    <source>
        <dbReference type="ARBA" id="ARBA00007953"/>
    </source>
</evidence>
<comment type="caution">
    <text evidence="5">The sequence shown here is derived from an EMBL/GenBank/DDBJ whole genome shotgun (WGS) entry which is preliminary data.</text>
</comment>
<name>A0AA36NMD1_9DINO</name>
<dbReference type="GO" id="GO:0009982">
    <property type="term" value="F:pseudouridine synthase activity"/>
    <property type="evidence" value="ECO:0007669"/>
    <property type="project" value="InterPro"/>
</dbReference>
<dbReference type="Gene3D" id="3.30.470.20">
    <property type="entry name" value="ATP-grasp fold, B domain"/>
    <property type="match status" value="1"/>
</dbReference>
<accession>A0AA36NMD1</accession>
<evidence type="ECO:0000259" key="4">
    <source>
        <dbReference type="PROSITE" id="PS50984"/>
    </source>
</evidence>
<dbReference type="PROSITE" id="PS51221">
    <property type="entry name" value="TTL"/>
    <property type="match status" value="1"/>
</dbReference>
<proteinExistence type="inferred from homology"/>
<organism evidence="5 6">
    <name type="scientific">Effrenium voratum</name>
    <dbReference type="NCBI Taxonomy" id="2562239"/>
    <lineage>
        <taxon>Eukaryota</taxon>
        <taxon>Sar</taxon>
        <taxon>Alveolata</taxon>
        <taxon>Dinophyceae</taxon>
        <taxon>Suessiales</taxon>
        <taxon>Symbiodiniaceae</taxon>
        <taxon>Effrenium</taxon>
    </lineage>
</organism>
<keyword evidence="2" id="KW-0819">tRNA processing</keyword>
<dbReference type="InterPro" id="IPR042214">
    <property type="entry name" value="TruD_catalytic"/>
</dbReference>
<dbReference type="GO" id="GO:0003723">
    <property type="term" value="F:RNA binding"/>
    <property type="evidence" value="ECO:0007669"/>
    <property type="project" value="InterPro"/>
</dbReference>
<dbReference type="AlphaFoldDB" id="A0AA36NMD1"/>
<sequence>MSSRSRSRSSDGKVFFWRINQAGYEGAGASAERLLLSVLEAFGFSRADTATGARLLWANCFEPKLWASAGYCLINHFPRSVELSHKHRLCDTLMRRGCRFLPKSFVLPKELPQWLEHAKGEQRGTWTGGQILRQHPAIRGQLKAGAIWVKARYEDFVVQEICSSGEIVELEDLSLSSRWHQLHAKSELGGFARLTLAKENRDVADALAVVAQTLQVQRHFFGVHGLKDRRGITYQHLSLPWAQLCPRSLGRPLHDGAVLLGDLARQHAPCRLGAIQGNRFQLALRDVSLGPGAGDLHSAVRHAAQDLRAGFGNYFGAQRFGPQQANPQIGAAIVRRDYRRACQLIVAMSQFPDDVARHFAEERFAALRAALPRRAAVERRLLRALEKDPTNFEAALLALPRQMRLLFLRSLSSLIWNRVVSWRFERFGLEVLPGDLVLEGNGLKSRPNESEMSELSEVVLPLPGSKVEVTHMRQLYEEACALLGLSLADLEHGVDPRLGRLEGGWRQLVATPRAVDARLVPYREPCERFFVSAMDTVKGRQVPPVEVPCPSLDQRWAVIVELELASSQYATVAMREFMQGGAWIFKPGRAGGGRGVQVIQCDSENQIHDAWQLLQRQKTPSVISQYVDNPLLVDGRKVDLRLYVLVTSFGESAEEMDRESSSGMKAYLFSEGLVRFCSEAFTMSPAKLTDPCVHLTNNEVNARNLQGKTALDCGNWRLSELRAWLRQRKKSGEAELWSHLKALAWEVLDAARPVIAQEVGRLPEGSRDRCFELFGFDVLLDADLRPWLCEVNSQPSLGVGGKVDLAAGGPEGKG</sequence>
<dbReference type="PANTHER" id="PTHR13326">
    <property type="entry name" value="TRNA PSEUDOURIDINE SYNTHASE D"/>
    <property type="match status" value="1"/>
</dbReference>
<dbReference type="Proteomes" id="UP001178507">
    <property type="component" value="Unassembled WGS sequence"/>
</dbReference>
<evidence type="ECO:0000313" key="5">
    <source>
        <dbReference type="EMBL" id="CAJ1410931.1"/>
    </source>
</evidence>
<feature type="domain" description="TRUD" evidence="4">
    <location>
        <begin position="310"/>
        <end position="511"/>
    </location>
</feature>
<comment type="similarity">
    <text evidence="1">Belongs to the pseudouridine synthase TruD family.</text>
</comment>
<protein>
    <recommendedName>
        <fullName evidence="4">TRUD domain-containing protein</fullName>
    </recommendedName>
</protein>
<gene>
    <name evidence="5" type="ORF">EVOR1521_LOCUS31647</name>
</gene>
<dbReference type="Pfam" id="PF01142">
    <property type="entry name" value="TruD"/>
    <property type="match status" value="1"/>
</dbReference>
<dbReference type="InterPro" id="IPR020119">
    <property type="entry name" value="PsdUridine_synth_TruD_CS"/>
</dbReference>
<dbReference type="GO" id="GO:0001522">
    <property type="term" value="P:pseudouridine synthesis"/>
    <property type="evidence" value="ECO:0007669"/>
    <property type="project" value="InterPro"/>
</dbReference>
<dbReference type="PANTHER" id="PTHR13326:SF21">
    <property type="entry name" value="PSEUDOURIDYLATE SYNTHASE PUS7L"/>
    <property type="match status" value="1"/>
</dbReference>
<dbReference type="SUPFAM" id="SSF55120">
    <property type="entry name" value="Pseudouridine synthase"/>
    <property type="match status" value="1"/>
</dbReference>
<reference evidence="5" key="1">
    <citation type="submission" date="2023-08" db="EMBL/GenBank/DDBJ databases">
        <authorList>
            <person name="Chen Y."/>
            <person name="Shah S."/>
            <person name="Dougan E. K."/>
            <person name="Thang M."/>
            <person name="Chan C."/>
        </authorList>
    </citation>
    <scope>NUCLEOTIDE SEQUENCE</scope>
</reference>
<dbReference type="Gene3D" id="3.30.2350.20">
    <property type="entry name" value="TruD, catalytic domain"/>
    <property type="match status" value="2"/>
</dbReference>
<dbReference type="PROSITE" id="PS01268">
    <property type="entry name" value="UPF0024"/>
    <property type="match status" value="1"/>
</dbReference>
<dbReference type="GO" id="GO:0005634">
    <property type="term" value="C:nucleus"/>
    <property type="evidence" value="ECO:0007669"/>
    <property type="project" value="TreeGrafter"/>
</dbReference>
<evidence type="ECO:0000256" key="3">
    <source>
        <dbReference type="ARBA" id="ARBA00023235"/>
    </source>
</evidence>
<dbReference type="EMBL" id="CAUJNA010003847">
    <property type="protein sequence ID" value="CAJ1410931.1"/>
    <property type="molecule type" value="Genomic_DNA"/>
</dbReference>
<evidence type="ECO:0000256" key="2">
    <source>
        <dbReference type="ARBA" id="ARBA00022694"/>
    </source>
</evidence>
<keyword evidence="3" id="KW-0413">Isomerase</keyword>
<dbReference type="GO" id="GO:0008033">
    <property type="term" value="P:tRNA processing"/>
    <property type="evidence" value="ECO:0007669"/>
    <property type="project" value="UniProtKB-KW"/>
</dbReference>
<dbReference type="InterPro" id="IPR020103">
    <property type="entry name" value="PsdUridine_synth_cat_dom_sf"/>
</dbReference>
<keyword evidence="6" id="KW-1185">Reference proteome</keyword>